<proteinExistence type="predicted"/>
<comment type="caution">
    <text evidence="1">The sequence shown here is derived from an EMBL/GenBank/DDBJ whole genome shotgun (WGS) entry which is preliminary data.</text>
</comment>
<keyword evidence="2" id="KW-1185">Reference proteome</keyword>
<dbReference type="AlphaFoldDB" id="A0A850R967"/>
<evidence type="ECO:0000313" key="1">
    <source>
        <dbReference type="EMBL" id="NVZ11259.1"/>
    </source>
</evidence>
<dbReference type="EMBL" id="JABZEO010000018">
    <property type="protein sequence ID" value="NVZ11259.1"/>
    <property type="molecule type" value="Genomic_DNA"/>
</dbReference>
<protein>
    <submittedName>
        <fullName evidence="1">Uncharacterized protein</fullName>
    </submittedName>
</protein>
<gene>
    <name evidence="1" type="ORF">HW932_18575</name>
</gene>
<accession>A0A850R967</accession>
<name>A0A850R967_9GAMM</name>
<evidence type="ECO:0000313" key="2">
    <source>
        <dbReference type="Proteomes" id="UP000592294"/>
    </source>
</evidence>
<organism evidence="1 2">
    <name type="scientific">Allochromatium humboldtianum</name>
    <dbReference type="NCBI Taxonomy" id="504901"/>
    <lineage>
        <taxon>Bacteria</taxon>
        <taxon>Pseudomonadati</taxon>
        <taxon>Pseudomonadota</taxon>
        <taxon>Gammaproteobacteria</taxon>
        <taxon>Chromatiales</taxon>
        <taxon>Chromatiaceae</taxon>
        <taxon>Allochromatium</taxon>
    </lineage>
</organism>
<reference evidence="1 2" key="1">
    <citation type="submission" date="2020-06" db="EMBL/GenBank/DDBJ databases">
        <title>Whole-genome sequence of Allochromatium humboldtianum DSM 21881, type strain.</title>
        <authorList>
            <person name="Kyndt J.A."/>
            <person name="Meyer T.E."/>
        </authorList>
    </citation>
    <scope>NUCLEOTIDE SEQUENCE [LARGE SCALE GENOMIC DNA]</scope>
    <source>
        <strain evidence="1 2">DSM 21881</strain>
    </source>
</reference>
<sequence length="144" mass="16257">MKIIKSFDPDGTFTGVTIRASDREVRGASIEVLDPAETSVRLPRGWYLFQTSGRSEYQLLCRPTDTDVLAELSSVMRQVQEIRSSLIPDDPSWGDMIEDFRSLSFQDSPDAWREWATARMQDAERDVELAAQAIVEELGLESAQ</sequence>
<dbReference type="Proteomes" id="UP000592294">
    <property type="component" value="Unassembled WGS sequence"/>
</dbReference>
<dbReference type="RefSeq" id="WP_176977959.1">
    <property type="nucleotide sequence ID" value="NZ_JABZEO010000018.1"/>
</dbReference>